<dbReference type="Gene3D" id="2.60.120.620">
    <property type="entry name" value="q2cbj1_9rhob like domain"/>
    <property type="match status" value="1"/>
</dbReference>
<name>A0ABP9GM56_9ACTN</name>
<dbReference type="SUPFAM" id="SSF51197">
    <property type="entry name" value="Clavaminate synthase-like"/>
    <property type="match status" value="1"/>
</dbReference>
<gene>
    <name evidence="1" type="ORF">GCM10023205_04950</name>
</gene>
<dbReference type="Proteomes" id="UP001500466">
    <property type="component" value="Unassembled WGS sequence"/>
</dbReference>
<protein>
    <submittedName>
        <fullName evidence="1">Uncharacterized protein</fullName>
    </submittedName>
</protein>
<organism evidence="1 2">
    <name type="scientific">Yinghuangia aomiensis</name>
    <dbReference type="NCBI Taxonomy" id="676205"/>
    <lineage>
        <taxon>Bacteria</taxon>
        <taxon>Bacillati</taxon>
        <taxon>Actinomycetota</taxon>
        <taxon>Actinomycetes</taxon>
        <taxon>Kitasatosporales</taxon>
        <taxon>Streptomycetaceae</taxon>
        <taxon>Yinghuangia</taxon>
    </lineage>
</organism>
<proteinExistence type="predicted"/>
<comment type="caution">
    <text evidence="1">The sequence shown here is derived from an EMBL/GenBank/DDBJ whole genome shotgun (WGS) entry which is preliminary data.</text>
</comment>
<sequence length="187" mass="19392">MTLLELDTAPGLFGVSGFGPNVTWATLDEAARLAGRAMHAYGPNHRVHHDPHTRPDQGWARAAINASQLRAAVTEVIGPAFTAIRTRLVVSAPRTLDPPVGYGFDAPPGSVVAWLALTSAAPSLGGIAVADGSHLGGTGCPACAPRVLYADPGNAVLMDPRLTHAWSANYFGSLPQIALTAVYVPTP</sequence>
<reference evidence="2" key="1">
    <citation type="journal article" date="2019" name="Int. J. Syst. Evol. Microbiol.">
        <title>The Global Catalogue of Microorganisms (GCM) 10K type strain sequencing project: providing services to taxonomists for standard genome sequencing and annotation.</title>
        <authorList>
            <consortium name="The Broad Institute Genomics Platform"/>
            <consortium name="The Broad Institute Genome Sequencing Center for Infectious Disease"/>
            <person name="Wu L."/>
            <person name="Ma J."/>
        </authorList>
    </citation>
    <scope>NUCLEOTIDE SEQUENCE [LARGE SCALE GENOMIC DNA]</scope>
    <source>
        <strain evidence="2">JCM 17986</strain>
    </source>
</reference>
<accession>A0ABP9GM56</accession>
<dbReference type="EMBL" id="BAABHS010000001">
    <property type="protein sequence ID" value="GAA4947949.1"/>
    <property type="molecule type" value="Genomic_DNA"/>
</dbReference>
<keyword evidence="2" id="KW-1185">Reference proteome</keyword>
<evidence type="ECO:0000313" key="2">
    <source>
        <dbReference type="Proteomes" id="UP001500466"/>
    </source>
</evidence>
<evidence type="ECO:0000313" key="1">
    <source>
        <dbReference type="EMBL" id="GAA4947949.1"/>
    </source>
</evidence>
<dbReference type="RefSeq" id="WP_345673525.1">
    <property type="nucleotide sequence ID" value="NZ_BAABHS010000001.1"/>
</dbReference>